<accession>A0A0U3NBA1</accession>
<dbReference type="STRING" id="76731.RD2015_1317"/>
<proteinExistence type="predicted"/>
<keyword evidence="3" id="KW-1185">Reference proteome</keyword>
<dbReference type="RefSeq" id="WP_058934203.1">
    <property type="nucleotide sequence ID" value="NZ_CP013729.1"/>
</dbReference>
<dbReference type="EMBL" id="CP013729">
    <property type="protein sequence ID" value="ALV05808.1"/>
    <property type="molecule type" value="Genomic_DNA"/>
</dbReference>
<protein>
    <submittedName>
        <fullName evidence="2">Uncharacterized protein</fullName>
    </submittedName>
</protein>
<sequence>MFPRPTTPFLAFAGDLYTPTALDPPPASVPAPPPRADWTSYEGPDKLLSREYQAFERSPAFLAVHRQWLERLDDCERFATQRCTPAEAAEILAGLQRMRSVLQDQYGSRFAGVKMPLLYGPAKRAMDRFCQRLAQEALPLDFRRARLRELTSALHLCQAAGPAFLKAADAMEAPVEGLRGAFWDIFAHRSDDALRRIFEGEHTDARWRALMEVHGVNRLRLEYRLPGATHSDIHSLGPNLFRPDQKPRHHRILREALDPVQVAEDLADRYWQALGSQLAAEVPGRTSREDLNPAMPKIHEAVTALGVALHPVSMNSLLTLGEDMNTVHWQNRSSLLTLDMLEALEREAIVVEQPRDTLATLQDAESRRVLMRVGTGLFLISESVPGSPTASLRPVRVTDLLALAPTLLKPKPAYWDALLATTLRDDTTSPLAQIPPRWLCTPALCRSWLARIDDTHWTQWLGDHPRLSPEHWLHMAAALNRLDRNGRLQSLLQGHALSDAHWQKVQAKPLLDVAVNAITSSACEAWRQYWQHTLPRLNAGTQMALLAPAGRANLLTQMLQREMRFGVSLIADLVTLALACGEVPRSKAMALLDCPLQSVMTKGRRVLLEPLRNMMLTAIREHWISRNDLMKWLSESGAGCGCDGAMACPTDEPLKWYLSLIDQLQSERLLDAAQVRRLVADLKEDGSAVSHEAVFHGHAQVLTTYFGWLMDAIEAQRVPKDRLLPQLTCNWREALGLDTLLDHMDEACLKAWQAVLLSAVQRGLITTESVATLLTARDEDGQPALHRVIEDVGARPHPPSDSHPPHSAWFRTVAELRRDHALDGRQFIRLLRGGADQLFGLGPPLLYRLIVARQDQARSSSYLSNLIGLHAAQLLTAEELAYLIGAPHTRKMRPALVVLIEKGDRQGLEYLVKQLILMGGKGCLHSPALVQLLNGQVSAEPGAPGAPGAPVARGVLTPGSRTALVTAIRHRDAQALRLLLDASLAMASQRSVTTSDWLTLLFPDHKDADPVRALLRVHHPPSLDVFRGCLAAARRQGLLTEPQWQQLHSRLPPASHGSHASHAVHDTLQGTSHDSSLDTSNDAPPDAITHARPLPH</sequence>
<name>A0A0U3NBA1_9BURK</name>
<dbReference type="AlphaFoldDB" id="A0A0U3NBA1"/>
<dbReference type="OrthoDB" id="671583at2"/>
<feature type="region of interest" description="Disordered" evidence="1">
    <location>
        <begin position="1069"/>
        <end position="1096"/>
    </location>
</feature>
<evidence type="ECO:0000313" key="3">
    <source>
        <dbReference type="Proteomes" id="UP000060699"/>
    </source>
</evidence>
<dbReference type="PATRIC" id="fig|76731.3.peg.1346"/>
<feature type="compositionally biased region" description="Polar residues" evidence="1">
    <location>
        <begin position="1069"/>
        <end position="1082"/>
    </location>
</feature>
<evidence type="ECO:0000313" key="2">
    <source>
        <dbReference type="EMBL" id="ALV05808.1"/>
    </source>
</evidence>
<dbReference type="Proteomes" id="UP000060699">
    <property type="component" value="Chromosome"/>
</dbReference>
<evidence type="ECO:0000256" key="1">
    <source>
        <dbReference type="SAM" id="MobiDB-lite"/>
    </source>
</evidence>
<gene>
    <name evidence="2" type="ORF">RD2015_1317</name>
</gene>
<reference evidence="2 3" key="1">
    <citation type="submission" date="2015-12" db="EMBL/GenBank/DDBJ databases">
        <title>Complete genome of Roseateles depolymerans KCTC 42856.</title>
        <authorList>
            <person name="Kim K.M."/>
        </authorList>
    </citation>
    <scope>NUCLEOTIDE SEQUENCE [LARGE SCALE GENOMIC DNA]</scope>
    <source>
        <strain evidence="2 3">KCTC 42856</strain>
    </source>
</reference>
<organism evidence="2 3">
    <name type="scientific">Roseateles depolymerans</name>
    <dbReference type="NCBI Taxonomy" id="76731"/>
    <lineage>
        <taxon>Bacteria</taxon>
        <taxon>Pseudomonadati</taxon>
        <taxon>Pseudomonadota</taxon>
        <taxon>Betaproteobacteria</taxon>
        <taxon>Burkholderiales</taxon>
        <taxon>Sphaerotilaceae</taxon>
        <taxon>Roseateles</taxon>
    </lineage>
</organism>
<dbReference type="KEGG" id="rdp:RD2015_1317"/>